<feature type="domain" description="ABC transporter" evidence="4">
    <location>
        <begin position="286"/>
        <end position="514"/>
    </location>
</feature>
<dbReference type="InterPro" id="IPR017871">
    <property type="entry name" value="ABC_transporter-like_CS"/>
</dbReference>
<dbReference type="SMART" id="SM00382">
    <property type="entry name" value="AAA"/>
    <property type="match status" value="2"/>
</dbReference>
<evidence type="ECO:0000313" key="5">
    <source>
        <dbReference type="EMBL" id="CAB4570395.1"/>
    </source>
</evidence>
<dbReference type="GO" id="GO:0042626">
    <property type="term" value="F:ATPase-coupled transmembrane transporter activity"/>
    <property type="evidence" value="ECO:0007669"/>
    <property type="project" value="TreeGrafter"/>
</dbReference>
<dbReference type="PROSITE" id="PS00211">
    <property type="entry name" value="ABC_TRANSPORTER_1"/>
    <property type="match status" value="1"/>
</dbReference>
<dbReference type="InterPro" id="IPR027417">
    <property type="entry name" value="P-loop_NTPase"/>
</dbReference>
<dbReference type="SUPFAM" id="SSF52540">
    <property type="entry name" value="P-loop containing nucleoside triphosphate hydrolases"/>
    <property type="match status" value="2"/>
</dbReference>
<keyword evidence="1" id="KW-0813">Transport</keyword>
<dbReference type="GO" id="GO:0043190">
    <property type="term" value="C:ATP-binding cassette (ABC) transporter complex"/>
    <property type="evidence" value="ECO:0007669"/>
    <property type="project" value="TreeGrafter"/>
</dbReference>
<gene>
    <name evidence="5" type="ORF">UFOPK1726_00241</name>
</gene>
<dbReference type="GO" id="GO:0005524">
    <property type="term" value="F:ATP binding"/>
    <property type="evidence" value="ECO:0007669"/>
    <property type="project" value="UniProtKB-KW"/>
</dbReference>
<keyword evidence="2" id="KW-0547">Nucleotide-binding</keyword>
<evidence type="ECO:0000256" key="1">
    <source>
        <dbReference type="ARBA" id="ARBA00022448"/>
    </source>
</evidence>
<proteinExistence type="predicted"/>
<dbReference type="InterPro" id="IPR050095">
    <property type="entry name" value="ECF_ABC_transporter_ATP-bd"/>
</dbReference>
<accession>A0A6J6E5A6</accession>
<dbReference type="InterPro" id="IPR003439">
    <property type="entry name" value="ABC_transporter-like_ATP-bd"/>
</dbReference>
<evidence type="ECO:0000259" key="4">
    <source>
        <dbReference type="PROSITE" id="PS50893"/>
    </source>
</evidence>
<dbReference type="InterPro" id="IPR003593">
    <property type="entry name" value="AAA+_ATPase"/>
</dbReference>
<dbReference type="AlphaFoldDB" id="A0A6J6E5A6"/>
<reference evidence="5" key="1">
    <citation type="submission" date="2020-05" db="EMBL/GenBank/DDBJ databases">
        <authorList>
            <person name="Chiriac C."/>
            <person name="Salcher M."/>
            <person name="Ghai R."/>
            <person name="Kavagutti S V."/>
        </authorList>
    </citation>
    <scope>NUCLEOTIDE SEQUENCE</scope>
</reference>
<dbReference type="PANTHER" id="PTHR43553">
    <property type="entry name" value="HEAVY METAL TRANSPORTER"/>
    <property type="match status" value="1"/>
</dbReference>
<dbReference type="Pfam" id="PF00005">
    <property type="entry name" value="ABC_tran"/>
    <property type="match status" value="2"/>
</dbReference>
<protein>
    <submittedName>
        <fullName evidence="5">Unannotated protein</fullName>
    </submittedName>
</protein>
<name>A0A6J6E5A6_9ZZZZ</name>
<evidence type="ECO:0000256" key="2">
    <source>
        <dbReference type="ARBA" id="ARBA00022741"/>
    </source>
</evidence>
<dbReference type="EMBL" id="CAEZTT010000015">
    <property type="protein sequence ID" value="CAB4570395.1"/>
    <property type="molecule type" value="Genomic_DNA"/>
</dbReference>
<dbReference type="Gene3D" id="3.40.50.300">
    <property type="entry name" value="P-loop containing nucleotide triphosphate hydrolases"/>
    <property type="match status" value="2"/>
</dbReference>
<organism evidence="5">
    <name type="scientific">freshwater metagenome</name>
    <dbReference type="NCBI Taxonomy" id="449393"/>
    <lineage>
        <taxon>unclassified sequences</taxon>
        <taxon>metagenomes</taxon>
        <taxon>ecological metagenomes</taxon>
    </lineage>
</organism>
<evidence type="ECO:0000256" key="3">
    <source>
        <dbReference type="ARBA" id="ARBA00022840"/>
    </source>
</evidence>
<sequence length="535" mass="56795">MIKFSNVSFAYQNESAVIIKDFSAVIPNSEFSLVVGRTGSGKSTLLSLINGNSPYLTGGLLAGDVEVFGMSTKQHSPRDFAEVIGVVVQDPRNSFVTSMVEDELAYSMECVGVAPKIMRQRIDETAELLGLTQLLSQSIETLSAGQLQRVAIAAVLVNRPKVLVLDEPTSALDPAAAEEVLASLQRLVHDLGVCIVAAEHRLERVLQFADRVIYVPGNARPIQVGPAAEIMEVSEIAPPIVQLGKQLNWNPLPLSVREARKFADPLIRQLLPVMPANQLRTGSSIAKVNQVSVNFGATRALNNVSLEIESATSLAILGKNGAGKSTLLATMAGLIKPSTGSVAVANKNPAELSGTKFLSQIGFVPQEPADLLLQTSIAAECELTDQITGLTPGTTANLVQHFLPRVDLAQHPLDLSEGQRLLLVLALIMVNSPTLLLLDEPTRGLDYAAKAKLVSVISEFTLMGTAVLVATHDVELVAELNAKVIILSGGEIIASGAARDVLPESVSFAPQITRAFAPLNLLTLKEAVDAIKLAG</sequence>
<feature type="domain" description="ABC transporter" evidence="4">
    <location>
        <begin position="2"/>
        <end position="243"/>
    </location>
</feature>
<dbReference type="InterPro" id="IPR015856">
    <property type="entry name" value="ABC_transpr_CbiO/EcfA_su"/>
</dbReference>
<dbReference type="CDD" id="cd03225">
    <property type="entry name" value="ABC_cobalt_CbiO_domain1"/>
    <property type="match status" value="2"/>
</dbReference>
<dbReference type="GO" id="GO:0016887">
    <property type="term" value="F:ATP hydrolysis activity"/>
    <property type="evidence" value="ECO:0007669"/>
    <property type="project" value="InterPro"/>
</dbReference>
<keyword evidence="3" id="KW-0067">ATP-binding</keyword>
<dbReference type="PROSITE" id="PS50893">
    <property type="entry name" value="ABC_TRANSPORTER_2"/>
    <property type="match status" value="2"/>
</dbReference>